<feature type="compositionally biased region" description="Basic residues" evidence="1">
    <location>
        <begin position="599"/>
        <end position="617"/>
    </location>
</feature>
<dbReference type="PROSITE" id="PS50102">
    <property type="entry name" value="RRM"/>
    <property type="match status" value="1"/>
</dbReference>
<feature type="compositionally biased region" description="Low complexity" evidence="1">
    <location>
        <begin position="577"/>
        <end position="588"/>
    </location>
</feature>
<feature type="region of interest" description="Disordered" evidence="1">
    <location>
        <begin position="1"/>
        <end position="24"/>
    </location>
</feature>
<protein>
    <recommendedName>
        <fullName evidence="2">RRM domain-containing protein</fullName>
    </recommendedName>
</protein>
<feature type="domain" description="RRM" evidence="2">
    <location>
        <begin position="285"/>
        <end position="365"/>
    </location>
</feature>
<dbReference type="GO" id="GO:0003723">
    <property type="term" value="F:RNA binding"/>
    <property type="evidence" value="ECO:0007669"/>
    <property type="project" value="InterPro"/>
</dbReference>
<feature type="compositionally biased region" description="Basic and acidic residues" evidence="1">
    <location>
        <begin position="7"/>
        <end position="24"/>
    </location>
</feature>
<evidence type="ECO:0000259" key="2">
    <source>
        <dbReference type="PROSITE" id="PS50102"/>
    </source>
</evidence>
<proteinExistence type="predicted"/>
<evidence type="ECO:0000256" key="1">
    <source>
        <dbReference type="SAM" id="MobiDB-lite"/>
    </source>
</evidence>
<accession>A0A6C0KCV2</accession>
<dbReference type="EMBL" id="MN740847">
    <property type="protein sequence ID" value="QHU14926.1"/>
    <property type="molecule type" value="Genomic_DNA"/>
</dbReference>
<dbReference type="AlphaFoldDB" id="A0A6C0KCV2"/>
<organism evidence="3">
    <name type="scientific">viral metagenome</name>
    <dbReference type="NCBI Taxonomy" id="1070528"/>
    <lineage>
        <taxon>unclassified sequences</taxon>
        <taxon>metagenomes</taxon>
        <taxon>organismal metagenomes</taxon>
    </lineage>
</organism>
<sequence>MGAQNSKPKDNQEESSKPDKETENMKIENVIDYTAAKYITTSSFTDMINLHKPEYCDKLVILTAKVIEKYLNNMEIKFLEQRTENGVAINRTADANVIYLAKNQIDTIDVQNKFKKQHMCNAIAKFYVKIAHLFACISMTINPRYTYIDSAGREITVPLSKKKEIPKNFEIKYSKFNLCSRRIDALMTRQNTENGIVIKVKNCDMNKKINTSIDGVEVPISSTEDKMLTDEPGIPELELLYYDDFDLDEGVYRGMTEETRKDVYEKDVEKFYASFTGEPFLPNEVSIIISGLPDVNDDDIGNFFQPKYGYVEKVEKKPNGDFMVRFGDPKDDIKKKKDKGSKAQNKALTITEILGQPVSIKKYEVFKFSDIPLKDFHNQELCKDSESPWHKSYKGAQSDKLFNEYAQHLKKMITDSQKLEHELLSIIKDVFSFWMDPVKKEKKLTLNPKLTKEKLKELVDKTREAVIKLYIGCEDDFQKGLSIFEAIITQKMMQTAERRINKFQNKANSLKGDVDDETTEKKEPVIPEPEKAAEPVEDMSDFNKPEIIQPQETGPAESDKPEQQVDRTDQLENKLAQINQNVNINIQQPEPAAPIAGGTRKKRKRKRKKRRKTSKRR</sequence>
<reference evidence="3" key="1">
    <citation type="journal article" date="2020" name="Nature">
        <title>Giant virus diversity and host interactions through global metagenomics.</title>
        <authorList>
            <person name="Schulz F."/>
            <person name="Roux S."/>
            <person name="Paez-Espino D."/>
            <person name="Jungbluth S."/>
            <person name="Walsh D.A."/>
            <person name="Denef V.J."/>
            <person name="McMahon K.D."/>
            <person name="Konstantinidis K.T."/>
            <person name="Eloe-Fadrosh E.A."/>
            <person name="Kyrpides N.C."/>
            <person name="Woyke T."/>
        </authorList>
    </citation>
    <scope>NUCLEOTIDE SEQUENCE</scope>
    <source>
        <strain evidence="3">GVMAG-S-1102244-55</strain>
    </source>
</reference>
<dbReference type="InterPro" id="IPR000504">
    <property type="entry name" value="RRM_dom"/>
</dbReference>
<feature type="compositionally biased region" description="Basic and acidic residues" evidence="1">
    <location>
        <begin position="557"/>
        <end position="572"/>
    </location>
</feature>
<name>A0A6C0KCV2_9ZZZZ</name>
<feature type="compositionally biased region" description="Basic and acidic residues" evidence="1">
    <location>
        <begin position="519"/>
        <end position="534"/>
    </location>
</feature>
<evidence type="ECO:0000313" key="3">
    <source>
        <dbReference type="EMBL" id="QHU14926.1"/>
    </source>
</evidence>
<feature type="region of interest" description="Disordered" evidence="1">
    <location>
        <begin position="507"/>
        <end position="617"/>
    </location>
</feature>